<comment type="caution">
    <text evidence="1">The sequence shown here is derived from an EMBL/GenBank/DDBJ whole genome shotgun (WGS) entry which is preliminary data.</text>
</comment>
<evidence type="ECO:0000313" key="2">
    <source>
        <dbReference type="Proteomes" id="UP001558632"/>
    </source>
</evidence>
<dbReference type="EMBL" id="JBEUSY010000451">
    <property type="protein sequence ID" value="KAL1232447.1"/>
    <property type="molecule type" value="Genomic_DNA"/>
</dbReference>
<protein>
    <submittedName>
        <fullName evidence="1">Rho-related GTP-binding protein RhoH</fullName>
    </submittedName>
</protein>
<gene>
    <name evidence="1" type="ORF">TSPI_02080</name>
</gene>
<organism evidence="1 2">
    <name type="scientific">Trichinella spiralis</name>
    <name type="common">Trichina worm</name>
    <dbReference type="NCBI Taxonomy" id="6334"/>
    <lineage>
        <taxon>Eukaryota</taxon>
        <taxon>Metazoa</taxon>
        <taxon>Ecdysozoa</taxon>
        <taxon>Nematoda</taxon>
        <taxon>Enoplea</taxon>
        <taxon>Dorylaimia</taxon>
        <taxon>Trichinellida</taxon>
        <taxon>Trichinellidae</taxon>
        <taxon>Trichinella</taxon>
    </lineage>
</organism>
<evidence type="ECO:0000313" key="1">
    <source>
        <dbReference type="EMBL" id="KAL1232447.1"/>
    </source>
</evidence>
<reference evidence="1 2" key="1">
    <citation type="submission" date="2024-07" db="EMBL/GenBank/DDBJ databases">
        <title>Enhanced genomic and transcriptomic resources for Trichinella pseudospiralis and T. spiralis underpin the discovery of pronounced molecular differences between stages and species.</title>
        <authorList>
            <person name="Pasi K.K."/>
            <person name="La Rosa G."/>
            <person name="Gomez-Morales M.A."/>
            <person name="Tosini F."/>
            <person name="Sumanam S."/>
            <person name="Young N.D."/>
            <person name="Chang B.C."/>
            <person name="Robin G.B."/>
        </authorList>
    </citation>
    <scope>NUCLEOTIDE SEQUENCE [LARGE SCALE GENOMIC DNA]</scope>
    <source>
        <strain evidence="1">ISS534</strain>
    </source>
</reference>
<name>A0ABR3K9T1_TRISP</name>
<dbReference type="Gene3D" id="2.30.30.100">
    <property type="match status" value="1"/>
</dbReference>
<sequence length="188" mass="21585">MRKARPPKIALCLPLYSVLLGRKSRKSSVDSRRPSRRISRAYEIRPSYRSEKPLYDWLCEHLDKQTVNLRRESVIHRFQDPSFPRVVQITVSFKSAVDVLITALQLVLLKIISSGNNAFIGVVHSFDSESRSFVLISDCHHSRGSICVQVVYGYNIESLEILNHVLTSHDKKLLERFSQRIATSPRIP</sequence>
<accession>A0ABR3K9T1</accession>
<keyword evidence="2" id="KW-1185">Reference proteome</keyword>
<dbReference type="Proteomes" id="UP001558632">
    <property type="component" value="Unassembled WGS sequence"/>
</dbReference>
<proteinExistence type="predicted"/>